<dbReference type="SMART" id="SM00283">
    <property type="entry name" value="MA"/>
    <property type="match status" value="1"/>
</dbReference>
<dbReference type="PANTHER" id="PTHR43531:SF14">
    <property type="entry name" value="METHYL-ACCEPTING CHEMOTAXIS PROTEIN I-RELATED"/>
    <property type="match status" value="1"/>
</dbReference>
<feature type="domain" description="HAMP" evidence="9">
    <location>
        <begin position="455"/>
        <end position="498"/>
    </location>
</feature>
<feature type="domain" description="Methyl-accepting transducer" evidence="8">
    <location>
        <begin position="503"/>
        <end position="732"/>
    </location>
</feature>
<dbReference type="Gene3D" id="1.10.287.950">
    <property type="entry name" value="Methyl-accepting chemotaxis protein"/>
    <property type="match status" value="1"/>
</dbReference>
<evidence type="ECO:0000256" key="7">
    <source>
        <dbReference type="SAM" id="Phobius"/>
    </source>
</evidence>
<dbReference type="EMBL" id="JMIU01000001">
    <property type="protein sequence ID" value="KDN96778.1"/>
    <property type="molecule type" value="Genomic_DNA"/>
</dbReference>
<dbReference type="SMART" id="SM00304">
    <property type="entry name" value="HAMP"/>
    <property type="match status" value="2"/>
</dbReference>
<dbReference type="GO" id="GO:0007165">
    <property type="term" value="P:signal transduction"/>
    <property type="evidence" value="ECO:0007669"/>
    <property type="project" value="UniProtKB-KW"/>
</dbReference>
<dbReference type="InterPro" id="IPR004089">
    <property type="entry name" value="MCPsignal_dom"/>
</dbReference>
<dbReference type="AlphaFoldDB" id="A0A066ZSK2"/>
<evidence type="ECO:0000256" key="6">
    <source>
        <dbReference type="SAM" id="MobiDB-lite"/>
    </source>
</evidence>
<feature type="transmembrane region" description="Helical" evidence="7">
    <location>
        <begin position="199"/>
        <end position="218"/>
    </location>
</feature>
<dbReference type="CDD" id="cd11386">
    <property type="entry name" value="MCP_signal"/>
    <property type="match status" value="1"/>
</dbReference>
<feature type="region of interest" description="Disordered" evidence="6">
    <location>
        <begin position="758"/>
        <end position="826"/>
    </location>
</feature>
<organism evidence="10 11">
    <name type="scientific">Hydrogenovibrio marinus</name>
    <dbReference type="NCBI Taxonomy" id="28885"/>
    <lineage>
        <taxon>Bacteria</taxon>
        <taxon>Pseudomonadati</taxon>
        <taxon>Pseudomonadota</taxon>
        <taxon>Gammaproteobacteria</taxon>
        <taxon>Thiotrichales</taxon>
        <taxon>Piscirickettsiaceae</taxon>
        <taxon>Hydrogenovibrio</taxon>
    </lineage>
</organism>
<dbReference type="STRING" id="28885.EI16_11080"/>
<dbReference type="Gene3D" id="3.30.450.20">
    <property type="entry name" value="PAS domain"/>
    <property type="match status" value="1"/>
</dbReference>
<evidence type="ECO:0000313" key="11">
    <source>
        <dbReference type="Proteomes" id="UP000027341"/>
    </source>
</evidence>
<dbReference type="PANTHER" id="PTHR43531">
    <property type="entry name" value="PROTEIN ICFG"/>
    <property type="match status" value="1"/>
</dbReference>
<accession>A0A066ZSK2</accession>
<evidence type="ECO:0000256" key="5">
    <source>
        <dbReference type="PROSITE-ProRule" id="PRU00284"/>
    </source>
</evidence>
<comment type="subcellular location">
    <subcellularLocation>
        <location evidence="1">Membrane</location>
    </subcellularLocation>
</comment>
<reference evidence="10 11" key="1">
    <citation type="submission" date="2014-04" db="EMBL/GenBank/DDBJ databases">
        <title>Draft genome sequence of Hydrogenovibrio marinus MH-110, a model organism for aerobic H2 metabolism.</title>
        <authorList>
            <person name="Cha H.J."/>
            <person name="Jo B.H."/>
            <person name="Hwang B.H."/>
        </authorList>
    </citation>
    <scope>NUCLEOTIDE SEQUENCE [LARGE SCALE GENOMIC DNA]</scope>
    <source>
        <strain evidence="10 11">MH-110</strain>
    </source>
</reference>
<dbReference type="RefSeq" id="WP_051623174.1">
    <property type="nucleotide sequence ID" value="NZ_AP020335.1"/>
</dbReference>
<dbReference type="SUPFAM" id="SSF58104">
    <property type="entry name" value="Methyl-accepting chemotaxis protein (MCP) signaling domain"/>
    <property type="match status" value="1"/>
</dbReference>
<gene>
    <name evidence="10" type="ORF">EI16_11080</name>
</gene>
<dbReference type="GO" id="GO:0006935">
    <property type="term" value="P:chemotaxis"/>
    <property type="evidence" value="ECO:0007669"/>
    <property type="project" value="InterPro"/>
</dbReference>
<dbReference type="PRINTS" id="PR00260">
    <property type="entry name" value="CHEMTRNSDUCR"/>
</dbReference>
<evidence type="ECO:0000259" key="9">
    <source>
        <dbReference type="PROSITE" id="PS50885"/>
    </source>
</evidence>
<keyword evidence="7" id="KW-1133">Transmembrane helix</keyword>
<dbReference type="InterPro" id="IPR003660">
    <property type="entry name" value="HAMP_dom"/>
</dbReference>
<evidence type="ECO:0008006" key="12">
    <source>
        <dbReference type="Google" id="ProtNLM"/>
    </source>
</evidence>
<comment type="similarity">
    <text evidence="4">Belongs to the methyl-accepting chemotaxis (MCP) protein family.</text>
</comment>
<dbReference type="Pfam" id="PF00015">
    <property type="entry name" value="MCPsignal"/>
    <property type="match status" value="1"/>
</dbReference>
<evidence type="ECO:0000313" key="10">
    <source>
        <dbReference type="EMBL" id="KDN96778.1"/>
    </source>
</evidence>
<keyword evidence="11" id="KW-1185">Reference proteome</keyword>
<evidence type="ECO:0000259" key="8">
    <source>
        <dbReference type="PROSITE" id="PS50111"/>
    </source>
</evidence>
<dbReference type="InterPro" id="IPR004090">
    <property type="entry name" value="Chemotax_Me-accpt_rcpt"/>
</dbReference>
<dbReference type="FunFam" id="1.10.287.950:FF:000001">
    <property type="entry name" value="Methyl-accepting chemotaxis sensory transducer"/>
    <property type="match status" value="1"/>
</dbReference>
<feature type="transmembrane region" description="Helical" evidence="7">
    <location>
        <begin position="17"/>
        <end position="35"/>
    </location>
</feature>
<dbReference type="PROSITE" id="PS50111">
    <property type="entry name" value="CHEMOTAXIS_TRANSDUC_2"/>
    <property type="match status" value="1"/>
</dbReference>
<dbReference type="GO" id="GO:0004888">
    <property type="term" value="F:transmembrane signaling receptor activity"/>
    <property type="evidence" value="ECO:0007669"/>
    <property type="project" value="InterPro"/>
</dbReference>
<protein>
    <recommendedName>
        <fullName evidence="12">Chemotaxis protein</fullName>
    </recommendedName>
</protein>
<evidence type="ECO:0000256" key="3">
    <source>
        <dbReference type="ARBA" id="ARBA00023224"/>
    </source>
</evidence>
<keyword evidence="7" id="KW-0472">Membrane</keyword>
<keyword evidence="7" id="KW-0812">Transmembrane</keyword>
<evidence type="ECO:0000256" key="2">
    <source>
        <dbReference type="ARBA" id="ARBA00022481"/>
    </source>
</evidence>
<evidence type="ECO:0000256" key="4">
    <source>
        <dbReference type="ARBA" id="ARBA00029447"/>
    </source>
</evidence>
<keyword evidence="3 5" id="KW-0807">Transducer</keyword>
<feature type="compositionally biased region" description="Basic and acidic residues" evidence="6">
    <location>
        <begin position="764"/>
        <end position="779"/>
    </location>
</feature>
<name>A0A066ZSK2_HYDMR</name>
<keyword evidence="2" id="KW-0488">Methylation</keyword>
<dbReference type="PROSITE" id="PS50885">
    <property type="entry name" value="HAMP"/>
    <property type="match status" value="1"/>
</dbReference>
<dbReference type="Pfam" id="PF18947">
    <property type="entry name" value="HAMP_2"/>
    <property type="match status" value="1"/>
</dbReference>
<comment type="caution">
    <text evidence="10">The sequence shown here is derived from an EMBL/GenBank/DDBJ whole genome shotgun (WGS) entry which is preliminary data.</text>
</comment>
<sequence length="826" mass="90759">MKSTKDAVKGRSLVQNMTLYFVLIISVIGIGFVFLDHLENKSAAKFEAIQEQFNHKSKLFNEIQSALGYGHLIHDFKNLVLRGEQDYRTKSYSEKVEKNTSLILKYISDYRQLPSLDKTETSALNVVENVVKAYDAKIDLVKKMLAEGVAPKEIDAQVVVDDRPALEAFDQWYAFLNKAEVQKIKELNGQRLFERRVDLVVILVALVLLSLLAFEVFVRRAVISPVLKLESEVKQVCVENGQIDFTRQLNVSGVRELQSLGLYLRRMLDMIGAQMETAVTLGTVVDQSSSNIMVANEDLVITYVNGSIINTLHNVEKDIQKMLPHFSTDKLVGENIDIFHVHPEHQRKLLANLKETYVAKLTLGELHLEIVVNPIFDAQGNRNGFVTEWKDVTQTVKMEAMQEAVETNLKVMVEKAAKGHIGAQIDVSQLDGFIHDLGEQINYMSRAIHNANMNIAQVIHKLSQGDLTPRVQGEYEADLGEMKNAINKSMDNLSNIMAQVNASTSDIASDVRDMSNQNAELSGRIQQQAASIQETAATMEEMTSAVRNNAENAKQANELTMKASQKTIEGAGVMKQTIQAMNNIKESSDQIEQIIGLIDSIAFQTNLLALNAAVEAARAGEHGRGFAVVAGEVRSLAGKSADAAKEIKQLIDRSVAQVQEGTQLAQQSGDALGEISSSMNQVTEMVGEIASSSVEQSQGIEQLNQAVVSLDKNTQENAHLVELSADSAESIAQKAGSLVSQMQQFKISQDIQQRVNSNMTSKVSGEKSVAKSEPKKVESPKQVVVKKAEPGKAGSAKPRIEAKVSVAKKPEASAAKLGGGDEWEDF</sequence>
<dbReference type="InterPro" id="IPR051310">
    <property type="entry name" value="MCP_chemotaxis"/>
</dbReference>
<evidence type="ECO:0000256" key="1">
    <source>
        <dbReference type="ARBA" id="ARBA00004370"/>
    </source>
</evidence>
<dbReference type="Proteomes" id="UP000027341">
    <property type="component" value="Unassembled WGS sequence"/>
</dbReference>
<dbReference type="GO" id="GO:0005886">
    <property type="term" value="C:plasma membrane"/>
    <property type="evidence" value="ECO:0007669"/>
    <property type="project" value="TreeGrafter"/>
</dbReference>
<proteinExistence type="inferred from homology"/>